<evidence type="ECO:0000313" key="3">
    <source>
        <dbReference type="EMBL" id="MFC7015580.1"/>
    </source>
</evidence>
<evidence type="ECO:0000256" key="1">
    <source>
        <dbReference type="SAM" id="MobiDB-lite"/>
    </source>
</evidence>
<dbReference type="RefSeq" id="WP_189875478.1">
    <property type="nucleotide sequence ID" value="NZ_BMWA01000017.1"/>
</dbReference>
<keyword evidence="4" id="KW-1185">Reference proteome</keyword>
<feature type="compositionally biased region" description="Gly residues" evidence="1">
    <location>
        <begin position="33"/>
        <end position="52"/>
    </location>
</feature>
<comment type="caution">
    <text evidence="3">The sequence shown here is derived from an EMBL/GenBank/DDBJ whole genome shotgun (WGS) entry which is preliminary data.</text>
</comment>
<feature type="signal peptide" evidence="2">
    <location>
        <begin position="1"/>
        <end position="22"/>
    </location>
</feature>
<dbReference type="Proteomes" id="UP001596409">
    <property type="component" value="Unassembled WGS sequence"/>
</dbReference>
<evidence type="ECO:0000256" key="2">
    <source>
        <dbReference type="SAM" id="SignalP"/>
    </source>
</evidence>
<keyword evidence="2" id="KW-0732">Signal</keyword>
<accession>A0ABW2E5Y6</accession>
<feature type="compositionally biased region" description="Low complexity" evidence="1">
    <location>
        <begin position="78"/>
        <end position="107"/>
    </location>
</feature>
<dbReference type="EMBL" id="JBHSYM010000065">
    <property type="protein sequence ID" value="MFC7015580.1"/>
    <property type="molecule type" value="Genomic_DNA"/>
</dbReference>
<gene>
    <name evidence="3" type="ORF">ACFQMH_28540</name>
</gene>
<name>A0ABW2E5Y6_9ACTN</name>
<protein>
    <submittedName>
        <fullName evidence="3">Uncharacterized protein</fullName>
    </submittedName>
</protein>
<evidence type="ECO:0000313" key="4">
    <source>
        <dbReference type="Proteomes" id="UP001596409"/>
    </source>
</evidence>
<proteinExistence type="predicted"/>
<feature type="region of interest" description="Disordered" evidence="1">
    <location>
        <begin position="29"/>
        <end position="135"/>
    </location>
</feature>
<reference evidence="4" key="1">
    <citation type="journal article" date="2019" name="Int. J. Syst. Evol. Microbiol.">
        <title>The Global Catalogue of Microorganisms (GCM) 10K type strain sequencing project: providing services to taxonomists for standard genome sequencing and annotation.</title>
        <authorList>
            <consortium name="The Broad Institute Genomics Platform"/>
            <consortium name="The Broad Institute Genome Sequencing Center for Infectious Disease"/>
            <person name="Wu L."/>
            <person name="Ma J."/>
        </authorList>
    </citation>
    <scope>NUCLEOTIDE SEQUENCE [LARGE SCALE GENOMIC DNA]</scope>
    <source>
        <strain evidence="4">JCM 4855</strain>
    </source>
</reference>
<feature type="chain" id="PRO_5046518262" evidence="2">
    <location>
        <begin position="23"/>
        <end position="349"/>
    </location>
</feature>
<organism evidence="3 4">
    <name type="scientific">Streptomyces viridiviolaceus</name>
    <dbReference type="NCBI Taxonomy" id="68282"/>
    <lineage>
        <taxon>Bacteria</taxon>
        <taxon>Bacillati</taxon>
        <taxon>Actinomycetota</taxon>
        <taxon>Actinomycetes</taxon>
        <taxon>Kitasatosporales</taxon>
        <taxon>Streptomycetaceae</taxon>
        <taxon>Streptomyces</taxon>
    </lineage>
</organism>
<sequence>MGVSLGMRVAGLCLAGAVAVVAASCAAGEAGPPSGGGGVSVAGGLSNGGPDGAPGPVAKSPAAAPSWRPDGSGGSVGEPGPVGSAHVPVVPSTPAPAASDSPRSAPPGRDRGTRPLTVPAWLPPGPDSPDTDAVADPRSLYDLLRSPDRCGEVLRVLASVPPSEERRLLRGLAHGCLAVQGRGGSWETAARAHAEAAGGPAGCKGRAVYEVLGGLLEFHRRHPGVTVRLVGAPGGDPACVYGIAAVDVGGDGAARPGDLIAVELRGVHFDPPELLRDGSVSVGGVSVAGPLTAPAGTGDRLVLSVVVPAVPAAPGTPVDVRVRHGGTEAALEDAFTIAAPDPVTPSVTP</sequence>